<feature type="transmembrane region" description="Helical" evidence="2">
    <location>
        <begin position="214"/>
        <end position="232"/>
    </location>
</feature>
<accession>A0A6I6CJE0</accession>
<proteinExistence type="predicted"/>
<dbReference type="EMBL" id="CP037426">
    <property type="protein sequence ID" value="QGT16139.1"/>
    <property type="molecule type" value="Genomic_DNA"/>
</dbReference>
<name>A0A6I6CJE0_WOLPI</name>
<feature type="transmembrane region" description="Helical" evidence="2">
    <location>
        <begin position="139"/>
        <end position="161"/>
    </location>
</feature>
<feature type="region of interest" description="Disordered" evidence="1">
    <location>
        <begin position="56"/>
        <end position="83"/>
    </location>
</feature>
<evidence type="ECO:0000256" key="1">
    <source>
        <dbReference type="SAM" id="MobiDB-lite"/>
    </source>
</evidence>
<feature type="region of interest" description="Disordered" evidence="1">
    <location>
        <begin position="260"/>
        <end position="289"/>
    </location>
</feature>
<evidence type="ECO:0000256" key="2">
    <source>
        <dbReference type="SAM" id="Phobius"/>
    </source>
</evidence>
<reference evidence="3 4" key="1">
    <citation type="submission" date="2019-03" db="EMBL/GenBank/DDBJ databases">
        <title>Wolbachia endosymbiont of Haematobia irritans wIrr.</title>
        <authorList>
            <person name="Parry R.H."/>
            <person name="Asgari S."/>
        </authorList>
    </citation>
    <scope>NUCLEOTIDE SEQUENCE [LARGE SCALE GENOMIC DNA]</scope>
    <source>
        <strain evidence="4">wIrr</strain>
    </source>
</reference>
<dbReference type="Proteomes" id="UP000422744">
    <property type="component" value="Chromosome"/>
</dbReference>
<feature type="compositionally biased region" description="Polar residues" evidence="1">
    <location>
        <begin position="66"/>
        <end position="83"/>
    </location>
</feature>
<evidence type="ECO:0000313" key="4">
    <source>
        <dbReference type="Proteomes" id="UP000422744"/>
    </source>
</evidence>
<dbReference type="AlphaFoldDB" id="A0A6I6CJE0"/>
<evidence type="ECO:0000313" key="3">
    <source>
        <dbReference type="EMBL" id="QGT16139.1"/>
    </source>
</evidence>
<organism evidence="3 4">
    <name type="scientific">Wolbachia pipientis</name>
    <dbReference type="NCBI Taxonomy" id="955"/>
    <lineage>
        <taxon>Bacteria</taxon>
        <taxon>Pseudomonadati</taxon>
        <taxon>Pseudomonadota</taxon>
        <taxon>Alphaproteobacteria</taxon>
        <taxon>Rickettsiales</taxon>
        <taxon>Anaplasmataceae</taxon>
        <taxon>Wolbachieae</taxon>
        <taxon>Wolbachia</taxon>
    </lineage>
</organism>
<dbReference type="RefSeq" id="WP_155968772.1">
    <property type="nucleotide sequence ID" value="NZ_CP037426.1"/>
</dbReference>
<keyword evidence="2" id="KW-0472">Membrane</keyword>
<keyword evidence="2" id="KW-0812">Transmembrane</keyword>
<gene>
    <name evidence="3" type="ORF">E0495_02465</name>
</gene>
<protein>
    <submittedName>
        <fullName evidence="3">Uncharacterized protein</fullName>
    </submittedName>
</protein>
<sequence length="308" mass="34523">MVASDSVLKRYALAYIKKLGNNNNIEGFLQYCNNTPNLTWSKENFKNVYEEFTYPNSSNRHDTGSRNDQYNAGNNTQPTGPQTTHIHVYNDRGLDFWDYLLLRSLFGGHTTVINNPGFSSGSHQSREDKKKDSEDNRKLLALGMVAAVVCVAFHAGMCFWYNSSRKVARKEEKIDYLDSKFKTFRNIEFAVGAVSLAALVACAVYPVLPVWGLVILGVNSLVCFTGGLAFHMKHEEESENIEKAKGAVDSCLRQGHGYGDSSRYDAPPPYFSQDPNTTPTAPPCSEFDNSNAKWQSENCEGFTYDRNQ</sequence>
<keyword evidence="2" id="KW-1133">Transmembrane helix</keyword>
<feature type="transmembrane region" description="Helical" evidence="2">
    <location>
        <begin position="189"/>
        <end position="208"/>
    </location>
</feature>